<sequence length="179" mass="19897">MMHGSRDPLGSIPWLQFPLNNICTNVPNRIQIYLGILQDENFNIFISAFVVIKAPKMWNSQNPEHPAERVAETPATPTELTGPTQQAESGDTAQTTGLLPPTHWTELAEQQNLDDDNDSAFGDTASSTDSITSSILEYRTIHGRTYHSENVPGNAQYWWALPLFGSEDLVSTPTDRRVT</sequence>
<keyword evidence="3" id="KW-1185">Reference proteome</keyword>
<protein>
    <submittedName>
        <fullName evidence="2">Uncharacterized protein</fullName>
    </submittedName>
</protein>
<evidence type="ECO:0000313" key="3">
    <source>
        <dbReference type="Proteomes" id="UP000078559"/>
    </source>
</evidence>
<dbReference type="Proteomes" id="UP000078559">
    <property type="component" value="Unassembled WGS sequence"/>
</dbReference>
<feature type="compositionally biased region" description="Polar residues" evidence="1">
    <location>
        <begin position="75"/>
        <end position="96"/>
    </location>
</feature>
<proteinExistence type="predicted"/>
<evidence type="ECO:0000256" key="1">
    <source>
        <dbReference type="SAM" id="MobiDB-lite"/>
    </source>
</evidence>
<dbReference type="EMBL" id="KN796114">
    <property type="protein sequence ID" value="KUI63715.1"/>
    <property type="molecule type" value="Genomic_DNA"/>
</dbReference>
<dbReference type="OrthoDB" id="2013972at2759"/>
<evidence type="ECO:0000313" key="2">
    <source>
        <dbReference type="EMBL" id="KUI63715.1"/>
    </source>
</evidence>
<organism evidence="2 3">
    <name type="scientific">Cytospora mali</name>
    <name type="common">Apple Valsa canker fungus</name>
    <name type="synonym">Valsa mali</name>
    <dbReference type="NCBI Taxonomy" id="578113"/>
    <lineage>
        <taxon>Eukaryota</taxon>
        <taxon>Fungi</taxon>
        <taxon>Dikarya</taxon>
        <taxon>Ascomycota</taxon>
        <taxon>Pezizomycotina</taxon>
        <taxon>Sordariomycetes</taxon>
        <taxon>Sordariomycetidae</taxon>
        <taxon>Diaporthales</taxon>
        <taxon>Cytosporaceae</taxon>
        <taxon>Cytospora</taxon>
    </lineage>
</organism>
<gene>
    <name evidence="2" type="ORF">VM1G_10589</name>
</gene>
<accession>A0A194VIK7</accession>
<feature type="region of interest" description="Disordered" evidence="1">
    <location>
        <begin position="61"/>
        <end position="96"/>
    </location>
</feature>
<dbReference type="AlphaFoldDB" id="A0A194VIK7"/>
<reference evidence="2" key="1">
    <citation type="submission" date="2014-12" db="EMBL/GenBank/DDBJ databases">
        <title>Genome Sequence of Valsa Canker Pathogens Uncovers a Specific Adaption of Colonization on Woody Bark.</title>
        <authorList>
            <person name="Yin Z."/>
            <person name="Liu H."/>
            <person name="Gao X."/>
            <person name="Li Z."/>
            <person name="Song N."/>
            <person name="Ke X."/>
            <person name="Dai Q."/>
            <person name="Wu Y."/>
            <person name="Sun Y."/>
            <person name="Xu J.-R."/>
            <person name="Kang Z.K."/>
            <person name="Wang L."/>
            <person name="Huang L."/>
        </authorList>
    </citation>
    <scope>NUCLEOTIDE SEQUENCE [LARGE SCALE GENOMIC DNA]</scope>
    <source>
        <strain evidence="2">03-8</strain>
    </source>
</reference>
<name>A0A194VIK7_CYTMA</name>